<name>A0AAV4P404_CAEEX</name>
<reference evidence="2 3" key="1">
    <citation type="submission" date="2021-06" db="EMBL/GenBank/DDBJ databases">
        <title>Caerostris extrusa draft genome.</title>
        <authorList>
            <person name="Kono N."/>
            <person name="Arakawa K."/>
        </authorList>
    </citation>
    <scope>NUCLEOTIDE SEQUENCE [LARGE SCALE GENOMIC DNA]</scope>
</reference>
<sequence length="108" mass="12118">MRSPDISGSVPNKGRHPQEDTLKMTTSSPVLGLGVLANFAACRGGGGWLGWIKRRAIHQTPTDYEEEKRGEQVKRRSRKYYLPPAMVEGTDFKMKFGKGKNSQFVIHL</sequence>
<comment type="caution">
    <text evidence="2">The sequence shown here is derived from an EMBL/GenBank/DDBJ whole genome shotgun (WGS) entry which is preliminary data.</text>
</comment>
<evidence type="ECO:0000256" key="1">
    <source>
        <dbReference type="SAM" id="MobiDB-lite"/>
    </source>
</evidence>
<gene>
    <name evidence="2" type="ORF">CEXT_234461</name>
</gene>
<dbReference type="EMBL" id="BPLR01021573">
    <property type="protein sequence ID" value="GIX91305.1"/>
    <property type="molecule type" value="Genomic_DNA"/>
</dbReference>
<organism evidence="2 3">
    <name type="scientific">Caerostris extrusa</name>
    <name type="common">Bark spider</name>
    <name type="synonym">Caerostris bankana</name>
    <dbReference type="NCBI Taxonomy" id="172846"/>
    <lineage>
        <taxon>Eukaryota</taxon>
        <taxon>Metazoa</taxon>
        <taxon>Ecdysozoa</taxon>
        <taxon>Arthropoda</taxon>
        <taxon>Chelicerata</taxon>
        <taxon>Arachnida</taxon>
        <taxon>Araneae</taxon>
        <taxon>Araneomorphae</taxon>
        <taxon>Entelegynae</taxon>
        <taxon>Araneoidea</taxon>
        <taxon>Araneidae</taxon>
        <taxon>Caerostris</taxon>
    </lineage>
</organism>
<dbReference type="Proteomes" id="UP001054945">
    <property type="component" value="Unassembled WGS sequence"/>
</dbReference>
<keyword evidence="3" id="KW-1185">Reference proteome</keyword>
<dbReference type="AlphaFoldDB" id="A0AAV4P404"/>
<accession>A0AAV4P404</accession>
<proteinExistence type="predicted"/>
<evidence type="ECO:0000313" key="3">
    <source>
        <dbReference type="Proteomes" id="UP001054945"/>
    </source>
</evidence>
<protein>
    <submittedName>
        <fullName evidence="2">Uncharacterized protein</fullName>
    </submittedName>
</protein>
<feature type="region of interest" description="Disordered" evidence="1">
    <location>
        <begin position="1"/>
        <end position="25"/>
    </location>
</feature>
<evidence type="ECO:0000313" key="2">
    <source>
        <dbReference type="EMBL" id="GIX91305.1"/>
    </source>
</evidence>